<dbReference type="Pfam" id="PF08031">
    <property type="entry name" value="BBE"/>
    <property type="match status" value="1"/>
</dbReference>
<evidence type="ECO:0000256" key="2">
    <source>
        <dbReference type="ARBA" id="ARBA00005466"/>
    </source>
</evidence>
<accession>A0AA39XPM9</accession>
<comment type="cofactor">
    <cofactor evidence="1">
        <name>FAD</name>
        <dbReference type="ChEBI" id="CHEBI:57692"/>
    </cofactor>
</comment>
<reference evidence="8" key="1">
    <citation type="submission" date="2023-06" db="EMBL/GenBank/DDBJ databases">
        <title>Multi-omics analyses reveal the molecular pathogenesis toolkit of Lasiodiplodia hormozganensis, a cross-kingdom pathogen.</title>
        <authorList>
            <person name="Felix C."/>
            <person name="Meneses R."/>
            <person name="Goncalves M.F.M."/>
            <person name="Tilleman L."/>
            <person name="Duarte A.S."/>
            <person name="Jorrin-Novo J.V."/>
            <person name="Van De Peer Y."/>
            <person name="Deforce D."/>
            <person name="Van Nieuwerburgh F."/>
            <person name="Esteves A.C."/>
            <person name="Alves A."/>
        </authorList>
    </citation>
    <scope>NUCLEOTIDE SEQUENCE</scope>
    <source>
        <strain evidence="8">CBS 339.90</strain>
    </source>
</reference>
<evidence type="ECO:0000256" key="3">
    <source>
        <dbReference type="ARBA" id="ARBA00022630"/>
    </source>
</evidence>
<proteinExistence type="inferred from homology"/>
<sequence>MGFLSRSLVAAVCTLSFSANLVVAQNSTCKCIPGDACWPAADDWAELNTTVSGKLIANKPLAYVCHDPDYDEAACTALKSEWVWPLVFQDAPTAMMDPVWQTCTPFTPREEPCELGRDAAYSINVTSAEDIAAGVKFANEHNIRLVVRSTGHDFLGRSTGTGSLSLWTHNMRSTTVIDAYTGSTSYSGPAIKLAAGVRGTDALSAATEAGYVVLTGNCPTVGLVGGWTQGGGHSTLSSIHGMGADQVLEWEVVTASGEIVTASPTENADLYWALSGGGAGAYAVAASVTVRAYPDLTVGGASLAFVKGGASNTSNDTFWAGVQALISTLPSLVDQGGHASFSVSSAGFRLLPLTLPGADEDGVRAALAPFTEKLGELGIPFALNVTSFPSFYTHYATFLGPIPRGTMNINVMMGGRLIPRDVVEADNGTALVEAFRQLQEVEAPGLVLAGIGLKAGEKGEAVAPNALLPAWRESLISVLSVMPWDFAATEEVNRAREKTLNEVVVPRLTDLTPGSGTYMNEASYLNPDWKEDYYGENYEKLAAIKETWDPNGLFYGPAVVGSDAWVETDGRLCRA</sequence>
<protein>
    <submittedName>
        <fullName evidence="8">FAD-linked oxidoreductase patO</fullName>
    </submittedName>
</protein>
<organism evidence="8 9">
    <name type="scientific">Lasiodiplodia hormozganensis</name>
    <dbReference type="NCBI Taxonomy" id="869390"/>
    <lineage>
        <taxon>Eukaryota</taxon>
        <taxon>Fungi</taxon>
        <taxon>Dikarya</taxon>
        <taxon>Ascomycota</taxon>
        <taxon>Pezizomycotina</taxon>
        <taxon>Dothideomycetes</taxon>
        <taxon>Dothideomycetes incertae sedis</taxon>
        <taxon>Botryosphaeriales</taxon>
        <taxon>Botryosphaeriaceae</taxon>
        <taxon>Lasiodiplodia</taxon>
    </lineage>
</organism>
<dbReference type="EMBL" id="JAUJDW010000109">
    <property type="protein sequence ID" value="KAK0637908.1"/>
    <property type="molecule type" value="Genomic_DNA"/>
</dbReference>
<dbReference type="InterPro" id="IPR016166">
    <property type="entry name" value="FAD-bd_PCMH"/>
</dbReference>
<feature type="signal peptide" evidence="6">
    <location>
        <begin position="1"/>
        <end position="24"/>
    </location>
</feature>
<feature type="domain" description="FAD-binding PCMH-type" evidence="7">
    <location>
        <begin position="115"/>
        <end position="295"/>
    </location>
</feature>
<dbReference type="PANTHER" id="PTHR42973:SF39">
    <property type="entry name" value="FAD-BINDING PCMH-TYPE DOMAIN-CONTAINING PROTEIN"/>
    <property type="match status" value="1"/>
</dbReference>
<evidence type="ECO:0000259" key="7">
    <source>
        <dbReference type="PROSITE" id="PS51387"/>
    </source>
</evidence>
<comment type="caution">
    <text evidence="8">The sequence shown here is derived from an EMBL/GenBank/DDBJ whole genome shotgun (WGS) entry which is preliminary data.</text>
</comment>
<dbReference type="InterPro" id="IPR016169">
    <property type="entry name" value="FAD-bd_PCMH_sub2"/>
</dbReference>
<evidence type="ECO:0000256" key="1">
    <source>
        <dbReference type="ARBA" id="ARBA00001974"/>
    </source>
</evidence>
<dbReference type="AlphaFoldDB" id="A0AA39XPM9"/>
<keyword evidence="9" id="KW-1185">Reference proteome</keyword>
<evidence type="ECO:0000313" key="8">
    <source>
        <dbReference type="EMBL" id="KAK0637908.1"/>
    </source>
</evidence>
<keyword evidence="5" id="KW-0560">Oxidoreductase</keyword>
<dbReference type="InterPro" id="IPR006094">
    <property type="entry name" value="Oxid_FAD_bind_N"/>
</dbReference>
<evidence type="ECO:0000256" key="5">
    <source>
        <dbReference type="ARBA" id="ARBA00023002"/>
    </source>
</evidence>
<keyword evidence="4" id="KW-0274">FAD</keyword>
<dbReference type="PROSITE" id="PS51387">
    <property type="entry name" value="FAD_PCMH"/>
    <property type="match status" value="1"/>
</dbReference>
<keyword evidence="3" id="KW-0285">Flavoprotein</keyword>
<dbReference type="Pfam" id="PF01565">
    <property type="entry name" value="FAD_binding_4"/>
    <property type="match status" value="1"/>
</dbReference>
<keyword evidence="6" id="KW-0732">Signal</keyword>
<evidence type="ECO:0000256" key="4">
    <source>
        <dbReference type="ARBA" id="ARBA00022827"/>
    </source>
</evidence>
<dbReference type="SUPFAM" id="SSF56176">
    <property type="entry name" value="FAD-binding/transporter-associated domain-like"/>
    <property type="match status" value="1"/>
</dbReference>
<feature type="chain" id="PRO_5041304805" evidence="6">
    <location>
        <begin position="25"/>
        <end position="575"/>
    </location>
</feature>
<evidence type="ECO:0000313" key="9">
    <source>
        <dbReference type="Proteomes" id="UP001175001"/>
    </source>
</evidence>
<gene>
    <name evidence="8" type="primary">patO_1</name>
    <name evidence="8" type="ORF">DIS24_g10358</name>
</gene>
<dbReference type="InterPro" id="IPR012951">
    <property type="entry name" value="BBE"/>
</dbReference>
<evidence type="ECO:0000256" key="6">
    <source>
        <dbReference type="SAM" id="SignalP"/>
    </source>
</evidence>
<dbReference type="Gene3D" id="3.30.465.10">
    <property type="match status" value="2"/>
</dbReference>
<name>A0AA39XPM9_9PEZI</name>
<dbReference type="GO" id="GO:0016491">
    <property type="term" value="F:oxidoreductase activity"/>
    <property type="evidence" value="ECO:0007669"/>
    <property type="project" value="UniProtKB-KW"/>
</dbReference>
<dbReference type="Proteomes" id="UP001175001">
    <property type="component" value="Unassembled WGS sequence"/>
</dbReference>
<dbReference type="GO" id="GO:0071949">
    <property type="term" value="F:FAD binding"/>
    <property type="evidence" value="ECO:0007669"/>
    <property type="project" value="InterPro"/>
</dbReference>
<dbReference type="InterPro" id="IPR036318">
    <property type="entry name" value="FAD-bd_PCMH-like_sf"/>
</dbReference>
<dbReference type="InterPro" id="IPR050416">
    <property type="entry name" value="FAD-linked_Oxidoreductase"/>
</dbReference>
<comment type="similarity">
    <text evidence="2">Belongs to the oxygen-dependent FAD-linked oxidoreductase family.</text>
</comment>
<dbReference type="PANTHER" id="PTHR42973">
    <property type="entry name" value="BINDING OXIDOREDUCTASE, PUTATIVE (AFU_ORTHOLOGUE AFUA_1G17690)-RELATED"/>
    <property type="match status" value="1"/>
</dbReference>